<evidence type="ECO:0000256" key="4">
    <source>
        <dbReference type="ARBA" id="ARBA00022679"/>
    </source>
</evidence>
<keyword evidence="4" id="KW-0808">Transferase</keyword>
<evidence type="ECO:0000259" key="5">
    <source>
        <dbReference type="Pfam" id="PF02441"/>
    </source>
</evidence>
<keyword evidence="1" id="KW-0637">Prenyltransferase</keyword>
<dbReference type="EMBL" id="KF900351">
    <property type="protein sequence ID" value="AIE91875.1"/>
    <property type="molecule type" value="Genomic_DNA"/>
</dbReference>
<dbReference type="GO" id="GO:0004659">
    <property type="term" value="F:prenyltransferase activity"/>
    <property type="evidence" value="ECO:0007669"/>
    <property type="project" value="UniProtKB-KW"/>
</dbReference>
<organism evidence="6">
    <name type="scientific">uncultured marine group II/III euryarchaeote AD1000_17_B01</name>
    <dbReference type="NCBI Taxonomy" id="1457731"/>
    <lineage>
        <taxon>Archaea</taxon>
        <taxon>Methanobacteriati</taxon>
        <taxon>Methanobacteriota</taxon>
        <taxon>environmental samples</taxon>
    </lineage>
</organism>
<dbReference type="SUPFAM" id="SSF52507">
    <property type="entry name" value="Homo-oligomeric flavin-containing Cys decarboxylases, HFCD"/>
    <property type="match status" value="1"/>
</dbReference>
<gene>
    <name evidence="6" type="primary">ubiX</name>
</gene>
<feature type="domain" description="Flavoprotein" evidence="5">
    <location>
        <begin position="2"/>
        <end position="168"/>
    </location>
</feature>
<evidence type="ECO:0000313" key="6">
    <source>
        <dbReference type="EMBL" id="AIE91875.1"/>
    </source>
</evidence>
<dbReference type="Gene3D" id="3.40.50.1950">
    <property type="entry name" value="Flavin prenyltransferase-like"/>
    <property type="match status" value="1"/>
</dbReference>
<evidence type="ECO:0000256" key="3">
    <source>
        <dbReference type="ARBA" id="ARBA00022643"/>
    </source>
</evidence>
<dbReference type="AlphaFoldDB" id="A0A075FK27"/>
<protein>
    <submittedName>
        <fullName evidence="6">3-polyprenyl-4-hydroxybenzoate decarboxylase (UbiX)</fullName>
    </submittedName>
</protein>
<reference evidence="6" key="1">
    <citation type="journal article" date="2014" name="Genome Biol. Evol.">
        <title>Pangenome evidence for extensive interdomain horizontal transfer affecting lineage core and shell genes in uncultured planktonic thaumarchaeota and euryarchaeota.</title>
        <authorList>
            <person name="Deschamps P."/>
            <person name="Zivanovic Y."/>
            <person name="Moreira D."/>
            <person name="Rodriguez-Valera F."/>
            <person name="Lopez-Garcia P."/>
        </authorList>
    </citation>
    <scope>NUCLEOTIDE SEQUENCE</scope>
</reference>
<dbReference type="InterPro" id="IPR003382">
    <property type="entry name" value="Flavoprotein"/>
</dbReference>
<proteinExistence type="predicted"/>
<sequence>MAITGASGAQYGVRLVDELLGAGWQVSLIITSAGAINLDLECGITPQDMGEREGVTLEDNANLAARSASGSARFDAYVVCPASGTTVGKIAAGISDNLATRSALVALKERRKLIVVPREAPVSTPHLEAMARMSAWGVVILPASPGFYNSPESIGDLVDFVVARILDQMGVEHSLGRRWTGDEVSRD</sequence>
<dbReference type="Pfam" id="PF02441">
    <property type="entry name" value="Flavoprotein"/>
    <property type="match status" value="1"/>
</dbReference>
<keyword evidence="2" id="KW-0285">Flavoprotein</keyword>
<dbReference type="InterPro" id="IPR036551">
    <property type="entry name" value="Flavin_trans-like"/>
</dbReference>
<dbReference type="InterPro" id="IPR004507">
    <property type="entry name" value="UbiX-like"/>
</dbReference>
<evidence type="ECO:0000256" key="1">
    <source>
        <dbReference type="ARBA" id="ARBA00022602"/>
    </source>
</evidence>
<name>A0A075FK27_9EURY</name>
<keyword evidence="3" id="KW-0288">FMN</keyword>
<dbReference type="NCBIfam" id="TIGR00421">
    <property type="entry name" value="ubiX_pad"/>
    <property type="match status" value="1"/>
</dbReference>
<evidence type="ECO:0000256" key="2">
    <source>
        <dbReference type="ARBA" id="ARBA00022630"/>
    </source>
</evidence>
<accession>A0A075FK27</accession>